<organism evidence="1 2">
    <name type="scientific">Phytophthora citrophthora</name>
    <dbReference type="NCBI Taxonomy" id="4793"/>
    <lineage>
        <taxon>Eukaryota</taxon>
        <taxon>Sar</taxon>
        <taxon>Stramenopiles</taxon>
        <taxon>Oomycota</taxon>
        <taxon>Peronosporomycetes</taxon>
        <taxon>Peronosporales</taxon>
        <taxon>Peronosporaceae</taxon>
        <taxon>Phytophthora</taxon>
    </lineage>
</organism>
<accession>A0AAD9LRU5</accession>
<evidence type="ECO:0000313" key="2">
    <source>
        <dbReference type="Proteomes" id="UP001259832"/>
    </source>
</evidence>
<reference evidence="1" key="1">
    <citation type="submission" date="2023-08" db="EMBL/GenBank/DDBJ databases">
        <title>Reference Genome Resource for the Citrus Pathogen Phytophthora citrophthora.</title>
        <authorList>
            <person name="Moller H."/>
            <person name="Coetzee B."/>
            <person name="Rose L.J."/>
            <person name="Van Niekerk J.M."/>
        </authorList>
    </citation>
    <scope>NUCLEOTIDE SEQUENCE</scope>
    <source>
        <strain evidence="1">STE-U-9442</strain>
    </source>
</reference>
<comment type="caution">
    <text evidence="1">The sequence shown here is derived from an EMBL/GenBank/DDBJ whole genome shotgun (WGS) entry which is preliminary data.</text>
</comment>
<protein>
    <submittedName>
        <fullName evidence="1">Uncharacterized protein</fullName>
    </submittedName>
</protein>
<evidence type="ECO:0000313" key="1">
    <source>
        <dbReference type="EMBL" id="KAK1947258.1"/>
    </source>
</evidence>
<name>A0AAD9LRU5_9STRA</name>
<dbReference type="EMBL" id="JASMQC010000002">
    <property type="protein sequence ID" value="KAK1947258.1"/>
    <property type="molecule type" value="Genomic_DNA"/>
</dbReference>
<gene>
    <name evidence="1" type="ORF">P3T76_001268</name>
</gene>
<proteinExistence type="predicted"/>
<dbReference type="Proteomes" id="UP001259832">
    <property type="component" value="Unassembled WGS sequence"/>
</dbReference>
<sequence length="60" mass="5968">MATRVTLASTFGARGLRSSIACGAAALAATVAKHRQWICTASGVARNSAGTTVTAASEDT</sequence>
<dbReference type="AlphaFoldDB" id="A0AAD9LRU5"/>
<keyword evidence="2" id="KW-1185">Reference proteome</keyword>